<gene>
    <name evidence="8" type="ORF">G2W53_038308</name>
</gene>
<organism evidence="8 9">
    <name type="scientific">Senna tora</name>
    <dbReference type="NCBI Taxonomy" id="362788"/>
    <lineage>
        <taxon>Eukaryota</taxon>
        <taxon>Viridiplantae</taxon>
        <taxon>Streptophyta</taxon>
        <taxon>Embryophyta</taxon>
        <taxon>Tracheophyta</taxon>
        <taxon>Spermatophyta</taxon>
        <taxon>Magnoliopsida</taxon>
        <taxon>eudicotyledons</taxon>
        <taxon>Gunneridae</taxon>
        <taxon>Pentapetalae</taxon>
        <taxon>rosids</taxon>
        <taxon>fabids</taxon>
        <taxon>Fabales</taxon>
        <taxon>Fabaceae</taxon>
        <taxon>Caesalpinioideae</taxon>
        <taxon>Cassia clade</taxon>
        <taxon>Senna</taxon>
    </lineage>
</organism>
<evidence type="ECO:0000256" key="4">
    <source>
        <dbReference type="ARBA" id="ARBA00023136"/>
    </source>
</evidence>
<dbReference type="GO" id="GO:0016020">
    <property type="term" value="C:membrane"/>
    <property type="evidence" value="ECO:0007669"/>
    <property type="project" value="UniProtKB-SubCell"/>
</dbReference>
<feature type="transmembrane region" description="Helical" evidence="5">
    <location>
        <begin position="181"/>
        <end position="201"/>
    </location>
</feature>
<sequence length="550" mass="60915">MEDFLDFSFDLQSKWVSTVASIWIQCTSGSLYTFSIYSDTLKSTQHYDQSTLDIVSVFKDIGVNAGVLSGILYDFAALRTRAGPWLVHLLGAAQCFLGYFLMWAAVTGVIPRPPVPLMCLFMFVAAHAQSFFNTSNVVTGVRNFPNYNGTIVGIMKGFLGLSGAILIQVYRTIFKNKPTSYLLMLSLLPPINTLVLMWFVRIHNTREGDERKYLNMLSLIALVVATYLMAVIILENILSLQILVSIIVFILLIVLLASPLFVAFKAQKKSCNNTSESFPDEASPLIVEPDHLDTEKKDARHDSAKFPMPTDRNIDTNNQRVLQLGENKNLCQAMQTVNFWILFISMACGMGSGLATVNNIAQIGGSLGYTSNETGTLVSLWSIWNFLGRFGAGYVSDYFLHTRGWARPLFMFITLLIMSIGHVVIASGLPAALYAGSVLVGVCYGSQWSLMPTITSEIFGVAHMGSIFNTITIASPVGSYIFSVRVVGYIYDKEASEGYTCTGIHCFMLSFLIMASATILGSLAALGLFFRTKSFYDQVILRRFRYPSRE</sequence>
<feature type="domain" description="NFD4 C-terminal" evidence="7">
    <location>
        <begin position="334"/>
        <end position="536"/>
    </location>
</feature>
<feature type="transmembrane region" description="Helical" evidence="5">
    <location>
        <begin position="240"/>
        <end position="264"/>
    </location>
</feature>
<feature type="transmembrane region" description="Helical" evidence="5">
    <location>
        <begin position="85"/>
        <end position="109"/>
    </location>
</feature>
<keyword evidence="3 5" id="KW-1133">Transmembrane helix</keyword>
<dbReference type="OrthoDB" id="410267at2759"/>
<evidence type="ECO:0000256" key="3">
    <source>
        <dbReference type="ARBA" id="ARBA00022989"/>
    </source>
</evidence>
<feature type="transmembrane region" description="Helical" evidence="5">
    <location>
        <begin position="502"/>
        <end position="530"/>
    </location>
</feature>
<feature type="transmembrane region" description="Helical" evidence="5">
    <location>
        <begin position="213"/>
        <end position="234"/>
    </location>
</feature>
<evidence type="ECO:0000313" key="8">
    <source>
        <dbReference type="EMBL" id="KAF7806147.1"/>
    </source>
</evidence>
<evidence type="ECO:0000313" key="9">
    <source>
        <dbReference type="Proteomes" id="UP000634136"/>
    </source>
</evidence>
<dbReference type="SUPFAM" id="SSF103473">
    <property type="entry name" value="MFS general substrate transporter"/>
    <property type="match status" value="2"/>
</dbReference>
<accession>A0A834SRL1</accession>
<dbReference type="Pfam" id="PF23262">
    <property type="entry name" value="NFD4_C"/>
    <property type="match status" value="1"/>
</dbReference>
<feature type="transmembrane region" description="Helical" evidence="5">
    <location>
        <begin position="431"/>
        <end position="451"/>
    </location>
</feature>
<feature type="transmembrane region" description="Helical" evidence="5">
    <location>
        <begin position="115"/>
        <end position="135"/>
    </location>
</feature>
<evidence type="ECO:0000259" key="6">
    <source>
        <dbReference type="Pfam" id="PF06813"/>
    </source>
</evidence>
<keyword evidence="2 5" id="KW-0812">Transmembrane</keyword>
<dbReference type="Pfam" id="PF06813">
    <property type="entry name" value="Nodulin-like"/>
    <property type="match status" value="1"/>
</dbReference>
<dbReference type="Proteomes" id="UP000634136">
    <property type="component" value="Unassembled WGS sequence"/>
</dbReference>
<dbReference type="EMBL" id="JAAIUW010000012">
    <property type="protein sequence ID" value="KAF7806147.1"/>
    <property type="molecule type" value="Genomic_DNA"/>
</dbReference>
<dbReference type="InterPro" id="IPR056555">
    <property type="entry name" value="NFD4_C"/>
</dbReference>
<comment type="subcellular location">
    <subcellularLocation>
        <location evidence="1">Membrane</location>
        <topology evidence="1">Multi-pass membrane protein</topology>
    </subcellularLocation>
</comment>
<reference evidence="8" key="1">
    <citation type="submission" date="2020-09" db="EMBL/GenBank/DDBJ databases">
        <title>Genome-Enabled Discovery of Anthraquinone Biosynthesis in Senna tora.</title>
        <authorList>
            <person name="Kang S.-H."/>
            <person name="Pandey R.P."/>
            <person name="Lee C.-M."/>
            <person name="Sim J.-S."/>
            <person name="Jeong J.-T."/>
            <person name="Choi B.-S."/>
            <person name="Jung M."/>
            <person name="Ginzburg D."/>
            <person name="Zhao K."/>
            <person name="Won S.Y."/>
            <person name="Oh T.-J."/>
            <person name="Yu Y."/>
            <person name="Kim N.-H."/>
            <person name="Lee O.R."/>
            <person name="Lee T.-H."/>
            <person name="Bashyal P."/>
            <person name="Kim T.-S."/>
            <person name="Lee W.-H."/>
            <person name="Kawkins C."/>
            <person name="Kim C.-K."/>
            <person name="Kim J.S."/>
            <person name="Ahn B.O."/>
            <person name="Rhee S.Y."/>
            <person name="Sohng J.K."/>
        </authorList>
    </citation>
    <scope>NUCLEOTIDE SEQUENCE</scope>
    <source>
        <tissue evidence="8">Leaf</tissue>
    </source>
</reference>
<comment type="caution">
    <text evidence="8">The sequence shown here is derived from an EMBL/GenBank/DDBJ whole genome shotgun (WGS) entry which is preliminary data.</text>
</comment>
<feature type="transmembrane region" description="Helical" evidence="5">
    <location>
        <begin position="147"/>
        <end position="169"/>
    </location>
</feature>
<evidence type="ECO:0000256" key="2">
    <source>
        <dbReference type="ARBA" id="ARBA00022692"/>
    </source>
</evidence>
<evidence type="ECO:0000256" key="1">
    <source>
        <dbReference type="ARBA" id="ARBA00004141"/>
    </source>
</evidence>
<dbReference type="InterPro" id="IPR010658">
    <property type="entry name" value="Nodulin-like"/>
</dbReference>
<keyword evidence="9" id="KW-1185">Reference proteome</keyword>
<feature type="transmembrane region" description="Helical" evidence="5">
    <location>
        <begin position="337"/>
        <end position="357"/>
    </location>
</feature>
<evidence type="ECO:0000259" key="7">
    <source>
        <dbReference type="Pfam" id="PF23262"/>
    </source>
</evidence>
<feature type="domain" description="Nodulin-like" evidence="6">
    <location>
        <begin position="14"/>
        <end position="263"/>
    </location>
</feature>
<keyword evidence="4 5" id="KW-0472">Membrane</keyword>
<evidence type="ECO:0000256" key="5">
    <source>
        <dbReference type="SAM" id="Phobius"/>
    </source>
</evidence>
<protein>
    <submittedName>
        <fullName evidence="8">Protein NUCLEAR FUSION DEFECTIVE 4-like</fullName>
    </submittedName>
</protein>
<dbReference type="Gene3D" id="1.20.1250.20">
    <property type="entry name" value="MFS general substrate transporter like domains"/>
    <property type="match status" value="1"/>
</dbReference>
<dbReference type="PANTHER" id="PTHR21576:SF133">
    <property type="entry name" value="NODULIN-LIKE DOMAIN-CONTAINING PROTEIN"/>
    <property type="match status" value="1"/>
</dbReference>
<dbReference type="AlphaFoldDB" id="A0A834SRL1"/>
<dbReference type="InterPro" id="IPR036259">
    <property type="entry name" value="MFS_trans_sf"/>
</dbReference>
<name>A0A834SRL1_9FABA</name>
<feature type="transmembrane region" description="Helical" evidence="5">
    <location>
        <begin position="458"/>
        <end position="482"/>
    </location>
</feature>
<feature type="transmembrane region" description="Helical" evidence="5">
    <location>
        <begin position="408"/>
        <end position="425"/>
    </location>
</feature>
<dbReference type="PANTHER" id="PTHR21576">
    <property type="entry name" value="UNCHARACTERIZED NODULIN-LIKE PROTEIN"/>
    <property type="match status" value="1"/>
</dbReference>
<dbReference type="CDD" id="cd17354">
    <property type="entry name" value="MFS_Mch1p_like"/>
    <property type="match status" value="1"/>
</dbReference>
<proteinExistence type="predicted"/>